<dbReference type="SUPFAM" id="SSF54637">
    <property type="entry name" value="Thioesterase/thiol ester dehydrase-isomerase"/>
    <property type="match status" value="2"/>
</dbReference>
<dbReference type="KEGG" id="amaq:GO499_02500"/>
<gene>
    <name evidence="2" type="ORF">GO499_02500</name>
</gene>
<dbReference type="PANTHER" id="PTHR28152:SF1">
    <property type="entry name" value="HYDROXYACYL-THIOESTER DEHYDRATASE TYPE 2, MITOCHONDRIAL"/>
    <property type="match status" value="1"/>
</dbReference>
<dbReference type="AlphaFoldDB" id="A0A6P1STW6"/>
<evidence type="ECO:0000313" key="2">
    <source>
        <dbReference type="EMBL" id="QHQ34134.1"/>
    </source>
</evidence>
<dbReference type="EMBL" id="CP046620">
    <property type="protein sequence ID" value="QHQ34134.1"/>
    <property type="molecule type" value="Genomic_DNA"/>
</dbReference>
<accession>A0A6P1STW6</accession>
<dbReference type="InterPro" id="IPR039569">
    <property type="entry name" value="FAS1-like_DH_region"/>
</dbReference>
<evidence type="ECO:0000313" key="3">
    <source>
        <dbReference type="Proteomes" id="UP000464495"/>
    </source>
</evidence>
<dbReference type="GO" id="GO:0019171">
    <property type="term" value="F:(3R)-hydroxyacyl-[acyl-carrier-protein] dehydratase activity"/>
    <property type="evidence" value="ECO:0007669"/>
    <property type="project" value="TreeGrafter"/>
</dbReference>
<reference evidence="2 3" key="1">
    <citation type="submission" date="2019-12" db="EMBL/GenBank/DDBJ databases">
        <title>Complete genome sequence of Algicella marina strain 9Alg 56(T) isolated from the red alga Tichocarpus crinitus.</title>
        <authorList>
            <person name="Kim S.-G."/>
            <person name="Nedashkovskaya O.I."/>
        </authorList>
    </citation>
    <scope>NUCLEOTIDE SEQUENCE [LARGE SCALE GENOMIC DNA]</scope>
    <source>
        <strain evidence="2 3">9Alg 56</strain>
    </source>
</reference>
<keyword evidence="3" id="KW-1185">Reference proteome</keyword>
<evidence type="ECO:0000259" key="1">
    <source>
        <dbReference type="Pfam" id="PF13452"/>
    </source>
</evidence>
<dbReference type="PANTHER" id="PTHR28152">
    <property type="entry name" value="HYDROXYACYL-THIOESTER DEHYDRATASE TYPE 2, MITOCHONDRIAL"/>
    <property type="match status" value="1"/>
</dbReference>
<dbReference type="RefSeq" id="WP_161860705.1">
    <property type="nucleotide sequence ID" value="NZ_CP046620.1"/>
</dbReference>
<dbReference type="InterPro" id="IPR052741">
    <property type="entry name" value="Mitochondrial_HTD2"/>
</dbReference>
<organism evidence="2 3">
    <name type="scientific">Algicella marina</name>
    <dbReference type="NCBI Taxonomy" id="2683284"/>
    <lineage>
        <taxon>Bacteria</taxon>
        <taxon>Pseudomonadati</taxon>
        <taxon>Pseudomonadota</taxon>
        <taxon>Alphaproteobacteria</taxon>
        <taxon>Rhodobacterales</taxon>
        <taxon>Paracoccaceae</taxon>
        <taxon>Algicella</taxon>
    </lineage>
</organism>
<proteinExistence type="predicted"/>
<dbReference type="Gene3D" id="3.10.129.10">
    <property type="entry name" value="Hotdog Thioesterase"/>
    <property type="match status" value="2"/>
</dbReference>
<dbReference type="Pfam" id="PF13452">
    <property type="entry name" value="FAS1_DH_region"/>
    <property type="match status" value="1"/>
</dbReference>
<dbReference type="InterPro" id="IPR029069">
    <property type="entry name" value="HotDog_dom_sf"/>
</dbReference>
<feature type="domain" description="FAS1-like dehydratase" evidence="1">
    <location>
        <begin position="13"/>
        <end position="125"/>
    </location>
</feature>
<protein>
    <recommendedName>
        <fullName evidence="1">FAS1-like dehydratase domain-containing protein</fullName>
    </recommendedName>
</protein>
<name>A0A6P1STW6_9RHOB</name>
<dbReference type="Proteomes" id="UP000464495">
    <property type="component" value="Chromosome"/>
</dbReference>
<sequence>MAGWQDWVGREEVAEDVLTPETLRRFTATLEGVVPLPAHPLCLHWCLAAPALPASALGQDGHPAKGGFLPPIPLPRRMWAGGEITFHAPLPLGTAITRTSRIAAIREKQGRTGPLVFVEVAHEFSAGNTMLVSEVQTLVYRTPAPLHRPQAEGMGTPTVSLTPDATLLFRYSALTFNGHRIHYDEPYARTVEGYPGLVVHGPLVATLLANLAEAQAGRSLRHLTYRGASPAIADETLHLFTDAGQLEARSANGALVSTATASFDI</sequence>